<reference evidence="2 3" key="1">
    <citation type="journal article" date="2017" name="Curr. Biol.">
        <title>Genome architecture and evolution of a unichromosomal asexual nematode.</title>
        <authorList>
            <person name="Fradin H."/>
            <person name="Zegar C."/>
            <person name="Gutwein M."/>
            <person name="Lucas J."/>
            <person name="Kovtun M."/>
            <person name="Corcoran D."/>
            <person name="Baugh L.R."/>
            <person name="Kiontke K."/>
            <person name="Gunsalus K."/>
            <person name="Fitch D.H."/>
            <person name="Piano F."/>
        </authorList>
    </citation>
    <scope>NUCLEOTIDE SEQUENCE [LARGE SCALE GENOMIC DNA]</scope>
    <source>
        <strain evidence="2">PF1309</strain>
    </source>
</reference>
<dbReference type="OrthoDB" id="5789952at2759"/>
<gene>
    <name evidence="2" type="ORF">WR25_22741</name>
</gene>
<protein>
    <submittedName>
        <fullName evidence="2">Uncharacterized protein</fullName>
    </submittedName>
</protein>
<sequence>MFQGVLISEGDGDSPLTDRLRTSWNLTVVPPSQAVSLVQQLRPILILVDNKVPDLPNLANGRIRQAGKEGRTGEEERGRGKDPMLSSTTAELQCF</sequence>
<dbReference type="EMBL" id="LIAE01007661">
    <property type="protein sequence ID" value="PAV77768.1"/>
    <property type="molecule type" value="Genomic_DNA"/>
</dbReference>
<dbReference type="Proteomes" id="UP000218231">
    <property type="component" value="Unassembled WGS sequence"/>
</dbReference>
<feature type="region of interest" description="Disordered" evidence="1">
    <location>
        <begin position="58"/>
        <end position="95"/>
    </location>
</feature>
<evidence type="ECO:0000256" key="1">
    <source>
        <dbReference type="SAM" id="MobiDB-lite"/>
    </source>
</evidence>
<organism evidence="2 3">
    <name type="scientific">Diploscapter pachys</name>
    <dbReference type="NCBI Taxonomy" id="2018661"/>
    <lineage>
        <taxon>Eukaryota</taxon>
        <taxon>Metazoa</taxon>
        <taxon>Ecdysozoa</taxon>
        <taxon>Nematoda</taxon>
        <taxon>Chromadorea</taxon>
        <taxon>Rhabditida</taxon>
        <taxon>Rhabditina</taxon>
        <taxon>Rhabditomorpha</taxon>
        <taxon>Rhabditoidea</taxon>
        <taxon>Rhabditidae</taxon>
        <taxon>Diploscapter</taxon>
    </lineage>
</organism>
<evidence type="ECO:0000313" key="2">
    <source>
        <dbReference type="EMBL" id="PAV77768.1"/>
    </source>
</evidence>
<name>A0A2A2KV39_9BILA</name>
<keyword evidence="3" id="KW-1185">Reference proteome</keyword>
<feature type="compositionally biased region" description="Basic and acidic residues" evidence="1">
    <location>
        <begin position="66"/>
        <end position="82"/>
    </location>
</feature>
<dbReference type="AlphaFoldDB" id="A0A2A2KV39"/>
<comment type="caution">
    <text evidence="2">The sequence shown here is derived from an EMBL/GenBank/DDBJ whole genome shotgun (WGS) entry which is preliminary data.</text>
</comment>
<accession>A0A2A2KV39</accession>
<proteinExistence type="predicted"/>
<feature type="compositionally biased region" description="Polar residues" evidence="1">
    <location>
        <begin position="85"/>
        <end position="95"/>
    </location>
</feature>
<evidence type="ECO:0000313" key="3">
    <source>
        <dbReference type="Proteomes" id="UP000218231"/>
    </source>
</evidence>